<accession>A0A512C4D6</accession>
<dbReference type="SUPFAM" id="SSF55154">
    <property type="entry name" value="CYTH-like phosphatases"/>
    <property type="match status" value="1"/>
</dbReference>
<feature type="region of interest" description="Disordered" evidence="1">
    <location>
        <begin position="174"/>
        <end position="205"/>
    </location>
</feature>
<dbReference type="AlphaFoldDB" id="A0A512C4D6"/>
<feature type="compositionally biased region" description="Acidic residues" evidence="1">
    <location>
        <begin position="195"/>
        <end position="204"/>
    </location>
</feature>
<proteinExistence type="predicted"/>
<dbReference type="RefSeq" id="WP_147023260.1">
    <property type="nucleotide sequence ID" value="NZ_BJYU01000276.1"/>
</dbReference>
<dbReference type="Proteomes" id="UP000321085">
    <property type="component" value="Unassembled WGS sequence"/>
</dbReference>
<reference evidence="2 3" key="1">
    <citation type="submission" date="2019-07" db="EMBL/GenBank/DDBJ databases">
        <title>Whole genome shotgun sequence of Microvirga aerophila NBRC 106136.</title>
        <authorList>
            <person name="Hosoyama A."/>
            <person name="Uohara A."/>
            <person name="Ohji S."/>
            <person name="Ichikawa N."/>
        </authorList>
    </citation>
    <scope>NUCLEOTIDE SEQUENCE [LARGE SCALE GENOMIC DNA]</scope>
    <source>
        <strain evidence="2 3">NBRC 106136</strain>
    </source>
</reference>
<dbReference type="Gene3D" id="2.40.320.10">
    <property type="entry name" value="Hypothetical Protein Pfu-838710-001"/>
    <property type="match status" value="1"/>
</dbReference>
<name>A0A512C4D6_9HYPH</name>
<sequence length="221" mass="24013">MSIARRYLLAPSLARLLEQERGGHRVTEGYFPDHHDRNTYVRMEEGRATLILVTHGVREGVEVPADLSLAQAEALLDFAAGRIEYQRIDLSIGPQAATVSRIMAPGSLDLIAVAFEHEEHAREFQPLPWFGAEVTADPTYQNRSLAIAGLPGVPEVELTDAALDSLLDVLEHGSASSQLPAEPSAAVALTPARDPEEEAGDLGIEDSVIRELARSLSPKHR</sequence>
<dbReference type="InterPro" id="IPR033469">
    <property type="entry name" value="CYTH-like_dom_sf"/>
</dbReference>
<protein>
    <recommendedName>
        <fullName evidence="4">CYTH domain-containing protein</fullName>
    </recommendedName>
</protein>
<evidence type="ECO:0000313" key="3">
    <source>
        <dbReference type="Proteomes" id="UP000321085"/>
    </source>
</evidence>
<organism evidence="2 3">
    <name type="scientific">Microvirga aerophila</name>
    <dbReference type="NCBI Taxonomy" id="670291"/>
    <lineage>
        <taxon>Bacteria</taxon>
        <taxon>Pseudomonadati</taxon>
        <taxon>Pseudomonadota</taxon>
        <taxon>Alphaproteobacteria</taxon>
        <taxon>Hyphomicrobiales</taxon>
        <taxon>Methylobacteriaceae</taxon>
        <taxon>Microvirga</taxon>
    </lineage>
</organism>
<evidence type="ECO:0000256" key="1">
    <source>
        <dbReference type="SAM" id="MobiDB-lite"/>
    </source>
</evidence>
<keyword evidence="3" id="KW-1185">Reference proteome</keyword>
<comment type="caution">
    <text evidence="2">The sequence shown here is derived from an EMBL/GenBank/DDBJ whole genome shotgun (WGS) entry which is preliminary data.</text>
</comment>
<evidence type="ECO:0008006" key="4">
    <source>
        <dbReference type="Google" id="ProtNLM"/>
    </source>
</evidence>
<evidence type="ECO:0000313" key="2">
    <source>
        <dbReference type="EMBL" id="GEO18927.1"/>
    </source>
</evidence>
<gene>
    <name evidence="2" type="ORF">MAE02_66230</name>
</gene>
<dbReference type="EMBL" id="BJYU01000276">
    <property type="protein sequence ID" value="GEO18927.1"/>
    <property type="molecule type" value="Genomic_DNA"/>
</dbReference>